<proteinExistence type="predicted"/>
<dbReference type="AlphaFoldDB" id="M2PCA5"/>
<gene>
    <name evidence="1" type="ORF">CERSUDRAFT_76562</name>
</gene>
<evidence type="ECO:0000313" key="2">
    <source>
        <dbReference type="Proteomes" id="UP000016930"/>
    </source>
</evidence>
<accession>M2PCA5</accession>
<name>M2PCA5_CERS8</name>
<sequence>MSNSSYPTNPSAVTSMAPAGTQYVPIPPFRHDNYYVAHSVDDILRYPPPSISTYSRRHVTSLYERPIQTDPAYSLSTEQYVGDAAQHLHGTEQHESIDALPAGSLQTEYTKQTEVQTGPINGVQEALDFRHSSWPADDELQSNMSPYNAAENNIPVYNAAACAAPMYNTSGYEQGTDQFLRDGGMVPHNTPMPYVTTAYQVPMNTIAMPGIPYDMHSRHPSNHDNVAPHNIAPHSTVEHYAPEYSVTTYPAPMGNAPVYTADQFAADSSELPYNTSVSYNATMHQLPMHTLGIPNAVGGTQDIGQYLPNHDLFPENPHASGYVASVYDAPPDATWVYDIPHAMQDVGQVAPDNGGQLPSTYEPVYDAPAYTGSTYEMSMDIGQTYQGPMGTMAMPNAPGGTHGMDQAGLESLSHPLQTGQLAPSTSSLQEFCVTVNVES</sequence>
<dbReference type="EMBL" id="KB445806">
    <property type="protein sequence ID" value="EMD33309.1"/>
    <property type="molecule type" value="Genomic_DNA"/>
</dbReference>
<evidence type="ECO:0000313" key="1">
    <source>
        <dbReference type="EMBL" id="EMD33309.1"/>
    </source>
</evidence>
<dbReference type="HOGENOM" id="CLU_624027_0_0_1"/>
<organism evidence="1 2">
    <name type="scientific">Ceriporiopsis subvermispora (strain B)</name>
    <name type="common">White-rot fungus</name>
    <name type="synonym">Gelatoporia subvermispora</name>
    <dbReference type="NCBI Taxonomy" id="914234"/>
    <lineage>
        <taxon>Eukaryota</taxon>
        <taxon>Fungi</taxon>
        <taxon>Dikarya</taxon>
        <taxon>Basidiomycota</taxon>
        <taxon>Agaricomycotina</taxon>
        <taxon>Agaricomycetes</taxon>
        <taxon>Polyporales</taxon>
        <taxon>Gelatoporiaceae</taxon>
        <taxon>Gelatoporia</taxon>
    </lineage>
</organism>
<dbReference type="Proteomes" id="UP000016930">
    <property type="component" value="Unassembled WGS sequence"/>
</dbReference>
<keyword evidence="2" id="KW-1185">Reference proteome</keyword>
<reference evidence="1 2" key="1">
    <citation type="journal article" date="2012" name="Proc. Natl. Acad. Sci. U.S.A.">
        <title>Comparative genomics of Ceriporiopsis subvermispora and Phanerochaete chrysosporium provide insight into selective ligninolysis.</title>
        <authorList>
            <person name="Fernandez-Fueyo E."/>
            <person name="Ruiz-Duenas F.J."/>
            <person name="Ferreira P."/>
            <person name="Floudas D."/>
            <person name="Hibbett D.S."/>
            <person name="Canessa P."/>
            <person name="Larrondo L.F."/>
            <person name="James T.Y."/>
            <person name="Seelenfreund D."/>
            <person name="Lobos S."/>
            <person name="Polanco R."/>
            <person name="Tello M."/>
            <person name="Honda Y."/>
            <person name="Watanabe T."/>
            <person name="Watanabe T."/>
            <person name="Ryu J.S."/>
            <person name="Kubicek C.P."/>
            <person name="Schmoll M."/>
            <person name="Gaskell J."/>
            <person name="Hammel K.E."/>
            <person name="St John F.J."/>
            <person name="Vanden Wymelenberg A."/>
            <person name="Sabat G."/>
            <person name="Splinter BonDurant S."/>
            <person name="Syed K."/>
            <person name="Yadav J.S."/>
            <person name="Doddapaneni H."/>
            <person name="Subramanian V."/>
            <person name="Lavin J.L."/>
            <person name="Oguiza J.A."/>
            <person name="Perez G."/>
            <person name="Pisabarro A.G."/>
            <person name="Ramirez L."/>
            <person name="Santoyo F."/>
            <person name="Master E."/>
            <person name="Coutinho P.M."/>
            <person name="Henrissat B."/>
            <person name="Lombard V."/>
            <person name="Magnuson J.K."/>
            <person name="Kuees U."/>
            <person name="Hori C."/>
            <person name="Igarashi K."/>
            <person name="Samejima M."/>
            <person name="Held B.W."/>
            <person name="Barry K.W."/>
            <person name="LaButti K.M."/>
            <person name="Lapidus A."/>
            <person name="Lindquist E.A."/>
            <person name="Lucas S.M."/>
            <person name="Riley R."/>
            <person name="Salamov A.A."/>
            <person name="Hoffmeister D."/>
            <person name="Schwenk D."/>
            <person name="Hadar Y."/>
            <person name="Yarden O."/>
            <person name="de Vries R.P."/>
            <person name="Wiebenga A."/>
            <person name="Stenlid J."/>
            <person name="Eastwood D."/>
            <person name="Grigoriev I.V."/>
            <person name="Berka R.M."/>
            <person name="Blanchette R.A."/>
            <person name="Kersten P."/>
            <person name="Martinez A.T."/>
            <person name="Vicuna R."/>
            <person name="Cullen D."/>
        </authorList>
    </citation>
    <scope>NUCLEOTIDE SEQUENCE [LARGE SCALE GENOMIC DNA]</scope>
    <source>
        <strain evidence="1 2">B</strain>
    </source>
</reference>
<protein>
    <submittedName>
        <fullName evidence="1">Uncharacterized protein</fullName>
    </submittedName>
</protein>